<dbReference type="InterPro" id="IPR013830">
    <property type="entry name" value="SGNH_hydro"/>
</dbReference>
<dbReference type="RefSeq" id="WP_015513244.1">
    <property type="nucleotide sequence ID" value="NZ_JAQDKA010000008.1"/>
</dbReference>
<comment type="caution">
    <text evidence="2">The sequence shown here is derived from an EMBL/GenBank/DDBJ whole genome shotgun (WGS) entry which is preliminary data.</text>
</comment>
<name>A0A3E2TGL1_9FIRM</name>
<dbReference type="InterPro" id="IPR051532">
    <property type="entry name" value="Ester_Hydrolysis_Enzymes"/>
</dbReference>
<evidence type="ECO:0000313" key="2">
    <source>
        <dbReference type="EMBL" id="RGB75348.1"/>
    </source>
</evidence>
<proteinExistence type="predicted"/>
<dbReference type="Pfam" id="PF13472">
    <property type="entry name" value="Lipase_GDSL_2"/>
    <property type="match status" value="1"/>
</dbReference>
<sequence length="198" mass="21871">MAYKIICYGDSNTYGACGFAGGRHHADIRWTGILQNSGLYDVVNLGENGREIPSDQWELNELAEILRREGDFDLLTVMLGTNDLLTMVRSGSAKVAVRMEQFLTEFLQVQPMVCRPEQVLLIAPPSTALGEMAPSSNGLDEACRELGDYYADIAEKLHLHFVNASVWPVELGADGVHMTAKGHQIFAKELKKVLADIF</sequence>
<dbReference type="PANTHER" id="PTHR30383:SF29">
    <property type="entry name" value="SGNH HYDROLASE-TYPE ESTERASE DOMAIN-CONTAINING PROTEIN"/>
    <property type="match status" value="1"/>
</dbReference>
<gene>
    <name evidence="2" type="ORF">DW070_14150</name>
</gene>
<feature type="domain" description="SGNH hydrolase-type esterase" evidence="1">
    <location>
        <begin position="7"/>
        <end position="185"/>
    </location>
</feature>
<dbReference type="Gene3D" id="3.40.50.1110">
    <property type="entry name" value="SGNH hydrolase"/>
    <property type="match status" value="1"/>
</dbReference>
<evidence type="ECO:0000259" key="1">
    <source>
        <dbReference type="Pfam" id="PF13472"/>
    </source>
</evidence>
<dbReference type="Proteomes" id="UP000260773">
    <property type="component" value="Unassembled WGS sequence"/>
</dbReference>
<dbReference type="AlphaFoldDB" id="A0A3E2TGL1"/>
<organism evidence="2 3">
    <name type="scientific">Coprococcus catus</name>
    <dbReference type="NCBI Taxonomy" id="116085"/>
    <lineage>
        <taxon>Bacteria</taxon>
        <taxon>Bacillati</taxon>
        <taxon>Bacillota</taxon>
        <taxon>Clostridia</taxon>
        <taxon>Lachnospirales</taxon>
        <taxon>Lachnospiraceae</taxon>
        <taxon>Coprococcus</taxon>
    </lineage>
</organism>
<accession>A0A3E2TGL1</accession>
<evidence type="ECO:0000313" key="3">
    <source>
        <dbReference type="Proteomes" id="UP000260773"/>
    </source>
</evidence>
<reference evidence="2 3" key="1">
    <citation type="submission" date="2018-08" db="EMBL/GenBank/DDBJ databases">
        <title>A genome reference for cultivated species of the human gut microbiota.</title>
        <authorList>
            <person name="Zou Y."/>
            <person name="Xue W."/>
            <person name="Luo G."/>
        </authorList>
    </citation>
    <scope>NUCLEOTIDE SEQUENCE [LARGE SCALE GENOMIC DNA]</scope>
    <source>
        <strain evidence="2 3">AF45-17</strain>
    </source>
</reference>
<dbReference type="InterPro" id="IPR036514">
    <property type="entry name" value="SGNH_hydro_sf"/>
</dbReference>
<dbReference type="EMBL" id="QVEP01000047">
    <property type="protein sequence ID" value="RGB75348.1"/>
    <property type="molecule type" value="Genomic_DNA"/>
</dbReference>
<dbReference type="SUPFAM" id="SSF52266">
    <property type="entry name" value="SGNH hydrolase"/>
    <property type="match status" value="1"/>
</dbReference>
<protein>
    <recommendedName>
        <fullName evidence="1">SGNH hydrolase-type esterase domain-containing protein</fullName>
    </recommendedName>
</protein>
<dbReference type="PANTHER" id="PTHR30383">
    <property type="entry name" value="THIOESTERASE 1/PROTEASE 1/LYSOPHOSPHOLIPASE L1"/>
    <property type="match status" value="1"/>
</dbReference>